<protein>
    <recommendedName>
        <fullName evidence="3">Lysin A, glycosyl hydrolase domain</fullName>
    </recommendedName>
</protein>
<dbReference type="Proteomes" id="UP001524501">
    <property type="component" value="Unassembled WGS sequence"/>
</dbReference>
<organism evidence="1 2">
    <name type="scientific">Rhodococcus tibetensis</name>
    <dbReference type="NCBI Taxonomy" id="2965064"/>
    <lineage>
        <taxon>Bacteria</taxon>
        <taxon>Bacillati</taxon>
        <taxon>Actinomycetota</taxon>
        <taxon>Actinomycetes</taxon>
        <taxon>Mycobacteriales</taxon>
        <taxon>Nocardiaceae</taxon>
        <taxon>Rhodococcus</taxon>
    </lineage>
</organism>
<proteinExistence type="predicted"/>
<evidence type="ECO:0008006" key="3">
    <source>
        <dbReference type="Google" id="ProtNLM"/>
    </source>
</evidence>
<accession>A0ABT1QDU0</accession>
<gene>
    <name evidence="1" type="ORF">NOF53_12050</name>
</gene>
<dbReference type="RefSeq" id="WP_255968469.1">
    <property type="nucleotide sequence ID" value="NZ_JANFQF010000008.1"/>
</dbReference>
<evidence type="ECO:0000313" key="2">
    <source>
        <dbReference type="Proteomes" id="UP001524501"/>
    </source>
</evidence>
<name>A0ABT1QDU0_9NOCA</name>
<dbReference type="EMBL" id="JANFQF010000008">
    <property type="protein sequence ID" value="MCQ4119895.1"/>
    <property type="molecule type" value="Genomic_DNA"/>
</dbReference>
<keyword evidence="2" id="KW-1185">Reference proteome</keyword>
<sequence>MGTYWADVSQYQRVVDDTYPHRVFSFRTNSGDKLDTNAAANLAWGLTALQAGRIDILIPYYFFRPGQANCDLWRQVVTIDDKIDPRIVCMVDVEGDRGTVHGNHSAEINAEISRVQAWLGGRRVIGYLNPMADPRLWPTRPDIPLVVPHYNGTPGQSYDYLNRFAHQYSDRVLCAPFGPCDANYTHLEIPELLTLFGITEGETMTDVVRKGAAQLHPFAGKLRQIGTPANVNESTRSTQEPWPYDIWADIWNEAVWDQYDFDAAMADVPDDAKRSLVGLVRTIGARQSRIERKLDALLEKLEK</sequence>
<evidence type="ECO:0000313" key="1">
    <source>
        <dbReference type="EMBL" id="MCQ4119895.1"/>
    </source>
</evidence>
<dbReference type="Gene3D" id="3.20.20.80">
    <property type="entry name" value="Glycosidases"/>
    <property type="match status" value="1"/>
</dbReference>
<dbReference type="InterPro" id="IPR017853">
    <property type="entry name" value="GH"/>
</dbReference>
<dbReference type="SUPFAM" id="SSF51445">
    <property type="entry name" value="(Trans)glycosidases"/>
    <property type="match status" value="1"/>
</dbReference>
<reference evidence="1 2" key="1">
    <citation type="submission" date="2022-07" db="EMBL/GenBank/DDBJ databases">
        <title>Degradation activity of malathion, p-nitrophenol and potential low-temperature adaptation strategy of Rhodococcus sp. FXJ9.536.</title>
        <authorList>
            <person name="Huang J."/>
            <person name="Huang Y."/>
        </authorList>
    </citation>
    <scope>NUCLEOTIDE SEQUENCE [LARGE SCALE GENOMIC DNA]</scope>
    <source>
        <strain evidence="1 2">FXJ9.536</strain>
    </source>
</reference>
<comment type="caution">
    <text evidence="1">The sequence shown here is derived from an EMBL/GenBank/DDBJ whole genome shotgun (WGS) entry which is preliminary data.</text>
</comment>